<dbReference type="KEGG" id="cox:E0W60_01315"/>
<sequence>MQPGLEARCIEQDLQDLDDTDLAILRAEKRIAAQELRIAQLNRDGIDSASAQAMLTNMREGLKELIMHRALIVHGITYREP</sequence>
<proteinExistence type="predicted"/>
<reference evidence="1 2" key="1">
    <citation type="submission" date="2019-03" db="EMBL/GenBank/DDBJ databases">
        <title>Efficiently degradation of phenoxyalkanoic acid herbicides by Cupriavidus oxalaticus strain X32.</title>
        <authorList>
            <person name="Sheng X."/>
        </authorList>
    </citation>
    <scope>NUCLEOTIDE SEQUENCE [LARGE SCALE GENOMIC DNA]</scope>
    <source>
        <strain evidence="1 2">X32</strain>
    </source>
</reference>
<evidence type="ECO:0000313" key="2">
    <source>
        <dbReference type="Proteomes" id="UP000295294"/>
    </source>
</evidence>
<accession>A0A4P7L7I4</accession>
<dbReference type="AlphaFoldDB" id="A0A4P7L7I4"/>
<organism evidence="1 2">
    <name type="scientific">Cupriavidus oxalaticus</name>
    <dbReference type="NCBI Taxonomy" id="96344"/>
    <lineage>
        <taxon>Bacteria</taxon>
        <taxon>Pseudomonadati</taxon>
        <taxon>Pseudomonadota</taxon>
        <taxon>Betaproteobacteria</taxon>
        <taxon>Burkholderiales</taxon>
        <taxon>Burkholderiaceae</taxon>
        <taxon>Cupriavidus</taxon>
    </lineage>
</organism>
<dbReference type="EMBL" id="CP038634">
    <property type="protein sequence ID" value="QBY51588.1"/>
    <property type="molecule type" value="Genomic_DNA"/>
</dbReference>
<evidence type="ECO:0000313" key="1">
    <source>
        <dbReference type="EMBL" id="QBY51588.1"/>
    </source>
</evidence>
<dbReference type="Proteomes" id="UP000295294">
    <property type="component" value="Chromosome 1"/>
</dbReference>
<protein>
    <submittedName>
        <fullName evidence="1">Uncharacterized protein</fullName>
    </submittedName>
</protein>
<gene>
    <name evidence="1" type="ORF">E0W60_01315</name>
</gene>
<dbReference type="OrthoDB" id="8970377at2"/>
<name>A0A4P7L7I4_9BURK</name>